<gene>
    <name evidence="2" type="ORF">B0I29_10531</name>
</gene>
<feature type="signal peptide" evidence="1">
    <location>
        <begin position="1"/>
        <end position="38"/>
    </location>
</feature>
<sequence length="148" mass="15908">MAAKRLAFCAMKQMTKRWLAAAAVVASIVAANPAPAQAAPTVQRQRLIATAYYGTMDIIARETLGLKARFITVGGRPVPNLIVNFVTTGERFPMCEATTDLNGWAECRNGPIPPPQSLANLLVNGYDAVFDGNRYYMPVAAHNNIGIG</sequence>
<keyword evidence="1" id="KW-0732">Signal</keyword>
<dbReference type="Proteomes" id="UP000249341">
    <property type="component" value="Unassembled WGS sequence"/>
</dbReference>
<protein>
    <submittedName>
        <fullName evidence="2">Uncharacterized protein</fullName>
    </submittedName>
</protein>
<dbReference type="EMBL" id="QLMJ01000005">
    <property type="protein sequence ID" value="RAK38085.1"/>
    <property type="molecule type" value="Genomic_DNA"/>
</dbReference>
<keyword evidence="3" id="KW-1185">Reference proteome</keyword>
<reference evidence="2 3" key="1">
    <citation type="submission" date="2018-06" db="EMBL/GenBank/DDBJ databases">
        <title>Genomic Encyclopedia of Type Strains, Phase III (KMG-III): the genomes of soil and plant-associated and newly described type strains.</title>
        <authorList>
            <person name="Whitman W."/>
        </authorList>
    </citation>
    <scope>NUCLEOTIDE SEQUENCE [LARGE SCALE GENOMIC DNA]</scope>
    <source>
        <strain evidence="2 3">CGMCC 4.7090</strain>
    </source>
</reference>
<name>A0A327ZF41_9ACTN</name>
<evidence type="ECO:0000313" key="2">
    <source>
        <dbReference type="EMBL" id="RAK38085.1"/>
    </source>
</evidence>
<evidence type="ECO:0000313" key="3">
    <source>
        <dbReference type="Proteomes" id="UP000249341"/>
    </source>
</evidence>
<dbReference type="AlphaFoldDB" id="A0A327ZF41"/>
<comment type="caution">
    <text evidence="2">The sequence shown here is derived from an EMBL/GenBank/DDBJ whole genome shotgun (WGS) entry which is preliminary data.</text>
</comment>
<proteinExistence type="predicted"/>
<feature type="chain" id="PRO_5016457326" evidence="1">
    <location>
        <begin position="39"/>
        <end position="148"/>
    </location>
</feature>
<evidence type="ECO:0000256" key="1">
    <source>
        <dbReference type="SAM" id="SignalP"/>
    </source>
</evidence>
<accession>A0A327ZF41</accession>
<organism evidence="2 3">
    <name type="scientific">Actinoplanes lutulentus</name>
    <dbReference type="NCBI Taxonomy" id="1287878"/>
    <lineage>
        <taxon>Bacteria</taxon>
        <taxon>Bacillati</taxon>
        <taxon>Actinomycetota</taxon>
        <taxon>Actinomycetes</taxon>
        <taxon>Micromonosporales</taxon>
        <taxon>Micromonosporaceae</taxon>
        <taxon>Actinoplanes</taxon>
    </lineage>
</organism>